<proteinExistence type="predicted"/>
<dbReference type="EMBL" id="GL871070">
    <property type="protein sequence ID" value="EGC35144.1"/>
    <property type="molecule type" value="Genomic_DNA"/>
</dbReference>
<keyword evidence="2" id="KW-1185">Reference proteome</keyword>
<evidence type="ECO:0000313" key="2">
    <source>
        <dbReference type="Proteomes" id="UP000001064"/>
    </source>
</evidence>
<protein>
    <submittedName>
        <fullName evidence="1">Uncharacterized protein</fullName>
    </submittedName>
</protein>
<dbReference type="KEGG" id="dpp:DICPUDRAFT_79129"/>
<dbReference type="VEuPathDB" id="AmoebaDB:DICPUDRAFT_79129"/>
<name>F0ZLN3_DICPU</name>
<dbReference type="GeneID" id="10501755"/>
<accession>F0ZLN3</accession>
<dbReference type="OMA" id="INEDNHM"/>
<reference evidence="2" key="1">
    <citation type="journal article" date="2011" name="Genome Biol.">
        <title>Comparative genomics of the social amoebae Dictyostelium discoideum and Dictyostelium purpureum.</title>
        <authorList>
            <consortium name="US DOE Joint Genome Institute (JGI-PGF)"/>
            <person name="Sucgang R."/>
            <person name="Kuo A."/>
            <person name="Tian X."/>
            <person name="Salerno W."/>
            <person name="Parikh A."/>
            <person name="Feasley C.L."/>
            <person name="Dalin E."/>
            <person name="Tu H."/>
            <person name="Huang E."/>
            <person name="Barry K."/>
            <person name="Lindquist E."/>
            <person name="Shapiro H."/>
            <person name="Bruce D."/>
            <person name="Schmutz J."/>
            <person name="Salamov A."/>
            <person name="Fey P."/>
            <person name="Gaudet P."/>
            <person name="Anjard C."/>
            <person name="Babu M.M."/>
            <person name="Basu S."/>
            <person name="Bushmanova Y."/>
            <person name="van der Wel H."/>
            <person name="Katoh-Kurasawa M."/>
            <person name="Dinh C."/>
            <person name="Coutinho P.M."/>
            <person name="Saito T."/>
            <person name="Elias M."/>
            <person name="Schaap P."/>
            <person name="Kay R.R."/>
            <person name="Henrissat B."/>
            <person name="Eichinger L."/>
            <person name="Rivero F."/>
            <person name="Putnam N.H."/>
            <person name="West C.M."/>
            <person name="Loomis W.F."/>
            <person name="Chisholm R.L."/>
            <person name="Shaulsky G."/>
            <person name="Strassmann J.E."/>
            <person name="Queller D.C."/>
            <person name="Kuspa A."/>
            <person name="Grigoriev I.V."/>
        </authorList>
    </citation>
    <scope>NUCLEOTIDE SEQUENCE [LARGE SCALE GENOMIC DNA]</scope>
    <source>
        <strain evidence="2">QSDP1</strain>
    </source>
</reference>
<organism evidence="1 2">
    <name type="scientific">Dictyostelium purpureum</name>
    <name type="common">Slime mold</name>
    <dbReference type="NCBI Taxonomy" id="5786"/>
    <lineage>
        <taxon>Eukaryota</taxon>
        <taxon>Amoebozoa</taxon>
        <taxon>Evosea</taxon>
        <taxon>Eumycetozoa</taxon>
        <taxon>Dictyostelia</taxon>
        <taxon>Dictyosteliales</taxon>
        <taxon>Dictyosteliaceae</taxon>
        <taxon>Dictyostelium</taxon>
    </lineage>
</organism>
<sequence>MDIKNEELFFKVFKNSFLIQKIFSFVHRDKVGYRWNETVSMELLLKNSKFEILYDKLLSKSQINVNFLGLKLLFELYPQNQYFKKTFELLWDQYNETIKALNPLSILIYIKEDYFSKSVSDKISDSDLFKFIFNKYYNYNNNNDKINQSYKLYDLLDKTFKSKIFNNNIASFIVEQINNINRNDNNSMDEYEEFIEPFRNFRNKEILECIYANKEIPLFLGHNIDYILESDTKEKVKFIRDTLKIDLSKQIKKCNGSSSFILREMTYLDVKSYTEEILQVSNQLMLHGQYDCKIDVNLGQQFDTSIHLGNVGYLKLLLIDRAQKNRLINFKQFKKYLLENENSINNTEQLIQVVEKYKNKQGQHIGPEELYYFFDIHIIYYHLKQNNFDQVIYYLKSYFNFTQFDTENETTNEAIKSKIAYLLFNYSVFTFSIQTFQLFLNYCYNDGNFNIKDHSRTIVYYERNKIDQNQFSSYINYLLAGNYLQDKQMVEDIIEIIYSSHSGNELENLLNSNDTFKECYLDILSKNHREIFYDHFNSSEQGENEMDFKKMDIYLNNIKLITHFTGQQRISQKKLIVHDKQTGALINYLLNYNSLGRTNYFYFITDLQNKTQFLCLDDSIRAFQSIDQNLLKKRYESLATSEQINLPQYYFNKSNILVHHLINAVDNKDIYSVNKIISTINNNNNQIINININDNSLDIISNLFINGDLRNFNHSYLIQAIINKYKPSNEFLSKISPSINDLELKEQYMEKELITIKYHITSYFKEEQGQSIEKKKKAKGNEEYNKFIGYFLNGYYQKFLDVLSKNQDNHQFLDDVFSDIDPKILYSLKDKVFESTYTADWFKKLFIFISIYLETYKDVLSLSLNNNFEIFELLWENYLANDITKKKFILELFNFQVSSMDLNHIQKHPLMEYILKEKKETIEKLEFNERELSIIHRVVFSYGNISIFKKIRSIFKSYQFTIDQDLMYEFISNNFDNSYHACNFIEYLYENNYLDDLKGILSNKTLTKLVLNDIISSEYLRISKSTLILIHTIIKSQQ</sequence>
<dbReference type="eggNOG" id="ENOG502SUIZ">
    <property type="taxonomic scope" value="Eukaryota"/>
</dbReference>
<dbReference type="AlphaFoldDB" id="F0ZLN3"/>
<gene>
    <name evidence="1" type="ORF">DICPUDRAFT_79129</name>
</gene>
<dbReference type="RefSeq" id="XP_003288337.1">
    <property type="nucleotide sequence ID" value="XM_003288289.1"/>
</dbReference>
<dbReference type="Proteomes" id="UP000001064">
    <property type="component" value="Unassembled WGS sequence"/>
</dbReference>
<evidence type="ECO:0000313" key="1">
    <source>
        <dbReference type="EMBL" id="EGC35144.1"/>
    </source>
</evidence>
<dbReference type="InParanoid" id="F0ZLN3"/>